<keyword evidence="4 9" id="KW-0997">Cell inner membrane</keyword>
<keyword evidence="7 9" id="KW-0472">Membrane</keyword>
<comment type="subunit">
    <text evidence="9">The complex comprises the extracytoplasmic solute receptor protein and the two transmembrane proteins.</text>
</comment>
<accession>A0ABU1F942</accession>
<evidence type="ECO:0000256" key="8">
    <source>
        <dbReference type="ARBA" id="ARBA00038436"/>
    </source>
</evidence>
<evidence type="ECO:0000256" key="6">
    <source>
        <dbReference type="ARBA" id="ARBA00022989"/>
    </source>
</evidence>
<organism evidence="11 12">
    <name type="scientific">Ruixingdingia sedimenti</name>
    <dbReference type="NCBI Taxonomy" id="3073604"/>
    <lineage>
        <taxon>Bacteria</taxon>
        <taxon>Pseudomonadati</taxon>
        <taxon>Pseudomonadota</taxon>
        <taxon>Alphaproteobacteria</taxon>
        <taxon>Rhodobacterales</taxon>
        <taxon>Paracoccaceae</taxon>
        <taxon>Ruixingdingia</taxon>
    </lineage>
</organism>
<evidence type="ECO:0000259" key="10">
    <source>
        <dbReference type="Pfam" id="PF04290"/>
    </source>
</evidence>
<evidence type="ECO:0000256" key="7">
    <source>
        <dbReference type="ARBA" id="ARBA00023136"/>
    </source>
</evidence>
<keyword evidence="3" id="KW-1003">Cell membrane</keyword>
<feature type="transmembrane region" description="Helical" evidence="9">
    <location>
        <begin position="103"/>
        <end position="125"/>
    </location>
</feature>
<protein>
    <recommendedName>
        <fullName evidence="9">TRAP transporter small permease protein</fullName>
    </recommendedName>
</protein>
<evidence type="ECO:0000256" key="5">
    <source>
        <dbReference type="ARBA" id="ARBA00022692"/>
    </source>
</evidence>
<evidence type="ECO:0000313" key="12">
    <source>
        <dbReference type="Proteomes" id="UP001247754"/>
    </source>
</evidence>
<dbReference type="Proteomes" id="UP001247754">
    <property type="component" value="Unassembled WGS sequence"/>
</dbReference>
<dbReference type="RefSeq" id="WP_310457642.1">
    <property type="nucleotide sequence ID" value="NZ_JAVKPH010000013.1"/>
</dbReference>
<name>A0ABU1F942_9RHOB</name>
<comment type="subcellular location">
    <subcellularLocation>
        <location evidence="1 9">Cell inner membrane</location>
        <topology evidence="1 9">Multi-pass membrane protein</topology>
    </subcellularLocation>
</comment>
<dbReference type="InterPro" id="IPR055348">
    <property type="entry name" value="DctQ"/>
</dbReference>
<evidence type="ECO:0000256" key="4">
    <source>
        <dbReference type="ARBA" id="ARBA00022519"/>
    </source>
</evidence>
<comment type="caution">
    <text evidence="11">The sequence shown here is derived from an EMBL/GenBank/DDBJ whole genome shotgun (WGS) entry which is preliminary data.</text>
</comment>
<dbReference type="EMBL" id="JAVKPH010000013">
    <property type="protein sequence ID" value="MDR5653404.1"/>
    <property type="molecule type" value="Genomic_DNA"/>
</dbReference>
<evidence type="ECO:0000256" key="1">
    <source>
        <dbReference type="ARBA" id="ARBA00004429"/>
    </source>
</evidence>
<keyword evidence="6 9" id="KW-1133">Transmembrane helix</keyword>
<keyword evidence="5 9" id="KW-0812">Transmembrane</keyword>
<evidence type="ECO:0000256" key="3">
    <source>
        <dbReference type="ARBA" id="ARBA00022475"/>
    </source>
</evidence>
<gene>
    <name evidence="11" type="ORF">RGD00_12370</name>
</gene>
<proteinExistence type="inferred from homology"/>
<keyword evidence="12" id="KW-1185">Reference proteome</keyword>
<feature type="domain" description="Tripartite ATP-independent periplasmic transporters DctQ component" evidence="10">
    <location>
        <begin position="44"/>
        <end position="172"/>
    </location>
</feature>
<comment type="function">
    <text evidence="9">Part of the tripartite ATP-independent periplasmic (TRAP) transport system.</text>
</comment>
<dbReference type="PANTHER" id="PTHR35011">
    <property type="entry name" value="2,3-DIKETO-L-GULONATE TRAP TRANSPORTER SMALL PERMEASE PROTEIN YIAM"/>
    <property type="match status" value="1"/>
</dbReference>
<keyword evidence="2 9" id="KW-0813">Transport</keyword>
<evidence type="ECO:0000256" key="2">
    <source>
        <dbReference type="ARBA" id="ARBA00022448"/>
    </source>
</evidence>
<feature type="transmembrane region" description="Helical" evidence="9">
    <location>
        <begin position="146"/>
        <end position="168"/>
    </location>
</feature>
<evidence type="ECO:0000256" key="9">
    <source>
        <dbReference type="RuleBase" id="RU369079"/>
    </source>
</evidence>
<evidence type="ECO:0000313" key="11">
    <source>
        <dbReference type="EMBL" id="MDR5653404.1"/>
    </source>
</evidence>
<dbReference type="PANTHER" id="PTHR35011:SF10">
    <property type="entry name" value="TRAP TRANSPORTER SMALL PERMEASE PROTEIN"/>
    <property type="match status" value="1"/>
</dbReference>
<dbReference type="Pfam" id="PF04290">
    <property type="entry name" value="DctQ"/>
    <property type="match status" value="1"/>
</dbReference>
<dbReference type="InterPro" id="IPR007387">
    <property type="entry name" value="TRAP_DctQ"/>
</dbReference>
<feature type="transmembrane region" description="Helical" evidence="9">
    <location>
        <begin position="70"/>
        <end position="91"/>
    </location>
</feature>
<feature type="transmembrane region" description="Helical" evidence="9">
    <location>
        <begin position="36"/>
        <end position="58"/>
    </location>
</feature>
<sequence>MSDARRSDKTVPAATPAFPALVLRIGDFLSTLCKQVAGAALVIITLICTLNAGSRYLFNHAFSWAEEAMVYLMILVVFAGSASVTWMGLHLKLDLMLRSLPATAQRVIVVATSVGSAALLVLFATQSQRVVERLWRYNQKSEALGIPMWVPQGIVMVGLYLIALMLMLRLLSRDPLPPPVDYTEEEQAL</sequence>
<reference evidence="11 12" key="1">
    <citation type="submission" date="2023-09" db="EMBL/GenBank/DDBJ databases">
        <title>Xinfangfangia sedmenti sp. nov., isolated the sedment.</title>
        <authorList>
            <person name="Xu L."/>
        </authorList>
    </citation>
    <scope>NUCLEOTIDE SEQUENCE [LARGE SCALE GENOMIC DNA]</scope>
    <source>
        <strain evidence="11 12">LG-4</strain>
    </source>
</reference>
<comment type="similarity">
    <text evidence="8 9">Belongs to the TRAP transporter small permease family.</text>
</comment>